<protein>
    <submittedName>
        <fullName evidence="1">Uncharacterized protein</fullName>
    </submittedName>
</protein>
<proteinExistence type="predicted"/>
<comment type="caution">
    <text evidence="1">The sequence shown here is derived from an EMBL/GenBank/DDBJ whole genome shotgun (WGS) entry which is preliminary data.</text>
</comment>
<gene>
    <name evidence="1" type="ORF">DPMN_096469</name>
</gene>
<name>A0A9D4LBF0_DREPO</name>
<keyword evidence="2" id="KW-1185">Reference proteome</keyword>
<sequence length="52" mass="5724">MAILSSVESGIKPDWADITALSNKGKRFGASGKDLKLFLGFFTVNFMMKKIL</sequence>
<dbReference type="Proteomes" id="UP000828390">
    <property type="component" value="Unassembled WGS sequence"/>
</dbReference>
<dbReference type="AlphaFoldDB" id="A0A9D4LBF0"/>
<reference evidence="1" key="2">
    <citation type="submission" date="2020-11" db="EMBL/GenBank/DDBJ databases">
        <authorList>
            <person name="McCartney M.A."/>
            <person name="Auch B."/>
            <person name="Kono T."/>
            <person name="Mallez S."/>
            <person name="Becker A."/>
            <person name="Gohl D.M."/>
            <person name="Silverstein K.A.T."/>
            <person name="Koren S."/>
            <person name="Bechman K.B."/>
            <person name="Herman A."/>
            <person name="Abrahante J.E."/>
            <person name="Garbe J."/>
        </authorList>
    </citation>
    <scope>NUCLEOTIDE SEQUENCE</scope>
    <source>
        <strain evidence="1">Duluth1</strain>
        <tissue evidence="1">Whole animal</tissue>
    </source>
</reference>
<evidence type="ECO:0000313" key="2">
    <source>
        <dbReference type="Proteomes" id="UP000828390"/>
    </source>
</evidence>
<reference evidence="1" key="1">
    <citation type="journal article" date="2019" name="bioRxiv">
        <title>The Genome of the Zebra Mussel, Dreissena polymorpha: A Resource for Invasive Species Research.</title>
        <authorList>
            <person name="McCartney M.A."/>
            <person name="Auch B."/>
            <person name="Kono T."/>
            <person name="Mallez S."/>
            <person name="Zhang Y."/>
            <person name="Obille A."/>
            <person name="Becker A."/>
            <person name="Abrahante J.E."/>
            <person name="Garbe J."/>
            <person name="Badalamenti J.P."/>
            <person name="Herman A."/>
            <person name="Mangelson H."/>
            <person name="Liachko I."/>
            <person name="Sullivan S."/>
            <person name="Sone E.D."/>
            <person name="Koren S."/>
            <person name="Silverstein K.A.T."/>
            <person name="Beckman K.B."/>
            <person name="Gohl D.M."/>
        </authorList>
    </citation>
    <scope>NUCLEOTIDE SEQUENCE</scope>
    <source>
        <strain evidence="1">Duluth1</strain>
        <tissue evidence="1">Whole animal</tissue>
    </source>
</reference>
<accession>A0A9D4LBF0</accession>
<evidence type="ECO:0000313" key="1">
    <source>
        <dbReference type="EMBL" id="KAH3853931.1"/>
    </source>
</evidence>
<dbReference type="EMBL" id="JAIWYP010000003">
    <property type="protein sequence ID" value="KAH3853931.1"/>
    <property type="molecule type" value="Genomic_DNA"/>
</dbReference>
<organism evidence="1 2">
    <name type="scientific">Dreissena polymorpha</name>
    <name type="common">Zebra mussel</name>
    <name type="synonym">Mytilus polymorpha</name>
    <dbReference type="NCBI Taxonomy" id="45954"/>
    <lineage>
        <taxon>Eukaryota</taxon>
        <taxon>Metazoa</taxon>
        <taxon>Spiralia</taxon>
        <taxon>Lophotrochozoa</taxon>
        <taxon>Mollusca</taxon>
        <taxon>Bivalvia</taxon>
        <taxon>Autobranchia</taxon>
        <taxon>Heteroconchia</taxon>
        <taxon>Euheterodonta</taxon>
        <taxon>Imparidentia</taxon>
        <taxon>Neoheterodontei</taxon>
        <taxon>Myida</taxon>
        <taxon>Dreissenoidea</taxon>
        <taxon>Dreissenidae</taxon>
        <taxon>Dreissena</taxon>
    </lineage>
</organism>